<dbReference type="Pfam" id="PF13155">
    <property type="entry name" value="Toprim_2"/>
    <property type="match status" value="1"/>
</dbReference>
<evidence type="ECO:0000256" key="6">
    <source>
        <dbReference type="ARBA" id="ARBA00022723"/>
    </source>
</evidence>
<comment type="function">
    <text evidence="12 13">RNA polymerase that catalyzes the synthesis of short RNA molecules used as primers for DNA polymerase during DNA replication.</text>
</comment>
<dbReference type="InterPro" id="IPR050219">
    <property type="entry name" value="DnaG_primase"/>
</dbReference>
<name>A0A6G1X6J0_9BACI</name>
<keyword evidence="17" id="KW-1185">Reference proteome</keyword>
<dbReference type="FunFam" id="3.90.580.10:FF:000001">
    <property type="entry name" value="DNA primase"/>
    <property type="match status" value="1"/>
</dbReference>
<dbReference type="SUPFAM" id="SSF56731">
    <property type="entry name" value="DNA primase core"/>
    <property type="match status" value="1"/>
</dbReference>
<dbReference type="Gene3D" id="3.90.580.10">
    <property type="entry name" value="Zinc finger, CHC2-type domain"/>
    <property type="match status" value="1"/>
</dbReference>
<evidence type="ECO:0000256" key="9">
    <source>
        <dbReference type="ARBA" id="ARBA00022842"/>
    </source>
</evidence>
<keyword evidence="2 12" id="KW-0639">Primosome</keyword>
<dbReference type="InterPro" id="IPR006295">
    <property type="entry name" value="DNA_primase_DnaG"/>
</dbReference>
<dbReference type="EMBL" id="WJNH01000005">
    <property type="protein sequence ID" value="MRG86621.1"/>
    <property type="molecule type" value="Genomic_DNA"/>
</dbReference>
<dbReference type="SMART" id="SM00400">
    <property type="entry name" value="ZnF_CHCC"/>
    <property type="match status" value="1"/>
</dbReference>
<protein>
    <recommendedName>
        <fullName evidence="12 13">DNA primase</fullName>
        <ecNumber evidence="12">2.7.7.101</ecNumber>
    </recommendedName>
</protein>
<dbReference type="PANTHER" id="PTHR30313:SF2">
    <property type="entry name" value="DNA PRIMASE"/>
    <property type="match status" value="1"/>
</dbReference>
<dbReference type="InterPro" id="IPR034151">
    <property type="entry name" value="TOPRIM_DnaG_bac"/>
</dbReference>
<keyword evidence="5 12" id="KW-0235">DNA replication</keyword>
<dbReference type="PROSITE" id="PS50880">
    <property type="entry name" value="TOPRIM"/>
    <property type="match status" value="1"/>
</dbReference>
<organism evidence="16 17">
    <name type="scientific">Salinibacillus xinjiangensis</name>
    <dbReference type="NCBI Taxonomy" id="1229268"/>
    <lineage>
        <taxon>Bacteria</taxon>
        <taxon>Bacillati</taxon>
        <taxon>Bacillota</taxon>
        <taxon>Bacilli</taxon>
        <taxon>Bacillales</taxon>
        <taxon>Bacillaceae</taxon>
        <taxon>Salinibacillus</taxon>
    </lineage>
</organism>
<evidence type="ECO:0000256" key="14">
    <source>
        <dbReference type="PIRSR" id="PIRSR002811-1"/>
    </source>
</evidence>
<evidence type="ECO:0000256" key="8">
    <source>
        <dbReference type="ARBA" id="ARBA00022833"/>
    </source>
</evidence>
<accession>A0A6G1X6J0</accession>
<evidence type="ECO:0000256" key="4">
    <source>
        <dbReference type="ARBA" id="ARBA00022695"/>
    </source>
</evidence>
<evidence type="ECO:0000256" key="12">
    <source>
        <dbReference type="HAMAP-Rule" id="MF_00974"/>
    </source>
</evidence>
<evidence type="ECO:0000313" key="16">
    <source>
        <dbReference type="EMBL" id="MRG86621.1"/>
    </source>
</evidence>
<dbReference type="PIRSF" id="PIRSF002811">
    <property type="entry name" value="DnaG"/>
    <property type="match status" value="1"/>
</dbReference>
<evidence type="ECO:0000256" key="13">
    <source>
        <dbReference type="PIRNR" id="PIRNR002811"/>
    </source>
</evidence>
<dbReference type="InterPro" id="IPR037068">
    <property type="entry name" value="DNA_primase_core_N_sf"/>
</dbReference>
<dbReference type="HAMAP" id="MF_00974">
    <property type="entry name" value="DNA_primase_DnaG"/>
    <property type="match status" value="1"/>
</dbReference>
<dbReference type="Gene3D" id="3.40.1360.10">
    <property type="match status" value="1"/>
</dbReference>
<dbReference type="Pfam" id="PF08275">
    <property type="entry name" value="DNAG_N"/>
    <property type="match status" value="1"/>
</dbReference>
<comment type="cofactor">
    <cofactor evidence="12 13 14">
        <name>Zn(2+)</name>
        <dbReference type="ChEBI" id="CHEBI:29105"/>
    </cofactor>
    <text evidence="12 13 14">Binds 1 zinc ion per monomer.</text>
</comment>
<sequence>MPEQVSEKFIDDLRSDSDIVEIVSEFVQLKKRGRNYLGLCPFHNENTPSFTVSPDKQIFRCFGCGKGGNVITFLMEIEGISFYDAISRLAESTGKSLPDNFNARNQTSLSAEAQSMLEAHEWLSKLYHHLLKHTKEGKEGSTYLDNRGIQQETIDAFQLGFAPDKDNFTASFLEKKGFHLQTMVKAGLLTNHQEQKFKDSFRGRVIFPIRNHQGKTVAFGGRIVSDGEPKYLNSPETDLFHKGNMFYNFDLARNHIRKTGEAILFEGYMDVITAYQAGIQNGIASLGTSLTEKQARLLRRYVDQVVICYDADPAGLEATKKAANILQNAGCYVKIAKLKQGMDPDDYIKEYGSESFRNHVIGASVTYMSFQLDYLKKDYNLQVESERMQYIEKALDEIATIQKPFERDHYLKELGERFDISKEAMQQEIAYRRRKFEKYKDNQQPERHTNIRKNVNTDEKLYPAFHNAERHLISLMLKNKNIAEQVQEELGGNFLITEHQVLVTYLYAFYEEGHEPNVSLFMEYLPESELKNLTAQLAMKNVSDEISEQAIQDYMYTVKSEHHRKNELQSLELQQKEAERNNDPVTAAKIAMNILNLKKEWKQLKHR</sequence>
<comment type="subunit">
    <text evidence="12">Monomer. Interacts with DnaB.</text>
</comment>
<evidence type="ECO:0000256" key="1">
    <source>
        <dbReference type="ARBA" id="ARBA00022478"/>
    </source>
</evidence>
<dbReference type="Gene3D" id="3.90.980.10">
    <property type="entry name" value="DNA primase, catalytic core, N-terminal domain"/>
    <property type="match status" value="1"/>
</dbReference>
<evidence type="ECO:0000313" key="17">
    <source>
        <dbReference type="Proteomes" id="UP000480185"/>
    </source>
</evidence>
<keyword evidence="10 12" id="KW-0238">DNA-binding</keyword>
<dbReference type="FunFam" id="3.90.980.10:FF:000001">
    <property type="entry name" value="DNA primase"/>
    <property type="match status" value="1"/>
</dbReference>
<evidence type="ECO:0000256" key="3">
    <source>
        <dbReference type="ARBA" id="ARBA00022679"/>
    </source>
</evidence>
<keyword evidence="11 12" id="KW-0804">Transcription</keyword>
<reference evidence="16 17" key="1">
    <citation type="submission" date="2019-11" db="EMBL/GenBank/DDBJ databases">
        <authorList>
            <person name="Li J."/>
        </authorList>
    </citation>
    <scope>NUCLEOTIDE SEQUENCE [LARGE SCALE GENOMIC DNA]</scope>
    <source>
        <strain evidence="16 17">J4</strain>
    </source>
</reference>
<dbReference type="GO" id="GO:0005737">
    <property type="term" value="C:cytoplasm"/>
    <property type="evidence" value="ECO:0007669"/>
    <property type="project" value="TreeGrafter"/>
</dbReference>
<keyword evidence="8 12" id="KW-0862">Zinc</keyword>
<feature type="zinc finger region" description="CHC2-type" evidence="12 14">
    <location>
        <begin position="40"/>
        <end position="64"/>
    </location>
</feature>
<evidence type="ECO:0000256" key="5">
    <source>
        <dbReference type="ARBA" id="ARBA00022705"/>
    </source>
</evidence>
<dbReference type="OrthoDB" id="9803773at2"/>
<dbReference type="InterPro" id="IPR030846">
    <property type="entry name" value="DnaG_bac"/>
</dbReference>
<evidence type="ECO:0000256" key="10">
    <source>
        <dbReference type="ARBA" id="ARBA00023125"/>
    </source>
</evidence>
<proteinExistence type="inferred from homology"/>
<gene>
    <name evidence="12" type="primary">dnaG</name>
    <name evidence="16" type="ORF">GH754_09815</name>
</gene>
<dbReference type="Pfam" id="PF01807">
    <property type="entry name" value="Zn_ribbon_DnaG"/>
    <property type="match status" value="1"/>
</dbReference>
<dbReference type="Gene3D" id="1.10.860.10">
    <property type="entry name" value="DNAb Helicase, Chain A"/>
    <property type="match status" value="1"/>
</dbReference>
<comment type="caution">
    <text evidence="16">The sequence shown here is derived from an EMBL/GenBank/DDBJ whole genome shotgun (WGS) entry which is preliminary data.</text>
</comment>
<dbReference type="Proteomes" id="UP000480185">
    <property type="component" value="Unassembled WGS sequence"/>
</dbReference>
<dbReference type="InterPro" id="IPR002694">
    <property type="entry name" value="Znf_CHC2"/>
</dbReference>
<evidence type="ECO:0000256" key="2">
    <source>
        <dbReference type="ARBA" id="ARBA00022515"/>
    </source>
</evidence>
<evidence type="ECO:0000256" key="7">
    <source>
        <dbReference type="ARBA" id="ARBA00022771"/>
    </source>
</evidence>
<evidence type="ECO:0000259" key="15">
    <source>
        <dbReference type="PROSITE" id="PS50880"/>
    </source>
</evidence>
<dbReference type="AlphaFoldDB" id="A0A6G1X6J0"/>
<dbReference type="SMART" id="SM00493">
    <property type="entry name" value="TOPRIM"/>
    <property type="match status" value="1"/>
</dbReference>
<keyword evidence="7 12" id="KW-0863">Zinc-finger</keyword>
<comment type="similarity">
    <text evidence="12 13">Belongs to the DnaG primase family.</text>
</comment>
<feature type="domain" description="Toprim" evidence="15">
    <location>
        <begin position="260"/>
        <end position="341"/>
    </location>
</feature>
<dbReference type="GO" id="GO:1990077">
    <property type="term" value="C:primosome complex"/>
    <property type="evidence" value="ECO:0007669"/>
    <property type="project" value="UniProtKB-KW"/>
</dbReference>
<comment type="catalytic activity">
    <reaction evidence="12">
        <text>ssDNA + n NTP = ssDNA/pppN(pN)n-1 hybrid + (n-1) diphosphate.</text>
        <dbReference type="EC" id="2.7.7.101"/>
    </reaction>
</comment>
<dbReference type="InterPro" id="IPR019475">
    <property type="entry name" value="DNA_primase_DnaB-bd"/>
</dbReference>
<dbReference type="GO" id="GO:0006269">
    <property type="term" value="P:DNA replication, synthesis of primer"/>
    <property type="evidence" value="ECO:0007669"/>
    <property type="project" value="UniProtKB-UniRule"/>
</dbReference>
<dbReference type="Gene3D" id="6.10.140.360">
    <property type="match status" value="1"/>
</dbReference>
<evidence type="ECO:0000256" key="11">
    <source>
        <dbReference type="ARBA" id="ARBA00023163"/>
    </source>
</evidence>
<dbReference type="GO" id="GO:0003678">
    <property type="term" value="F:DNA helicase activity"/>
    <property type="evidence" value="ECO:0007669"/>
    <property type="project" value="InterPro"/>
</dbReference>
<dbReference type="GO" id="GO:0003677">
    <property type="term" value="F:DNA binding"/>
    <property type="evidence" value="ECO:0007669"/>
    <property type="project" value="UniProtKB-KW"/>
</dbReference>
<keyword evidence="4 12" id="KW-0548">Nucleotidyltransferase</keyword>
<dbReference type="CDD" id="cd03364">
    <property type="entry name" value="TOPRIM_DnaG_primases"/>
    <property type="match status" value="1"/>
</dbReference>
<dbReference type="GO" id="GO:0008270">
    <property type="term" value="F:zinc ion binding"/>
    <property type="evidence" value="ECO:0007669"/>
    <property type="project" value="UniProtKB-UniRule"/>
</dbReference>
<dbReference type="SUPFAM" id="SSF48024">
    <property type="entry name" value="N-terminal domain of DnaB helicase"/>
    <property type="match status" value="1"/>
</dbReference>
<dbReference type="InterPro" id="IPR036977">
    <property type="entry name" value="DNA_primase_Znf_CHC2"/>
</dbReference>
<dbReference type="EC" id="2.7.7.101" evidence="12"/>
<dbReference type="SUPFAM" id="SSF57783">
    <property type="entry name" value="Zinc beta-ribbon"/>
    <property type="match status" value="1"/>
</dbReference>
<dbReference type="NCBIfam" id="TIGR01391">
    <property type="entry name" value="dnaG"/>
    <property type="match status" value="1"/>
</dbReference>
<keyword evidence="6 12" id="KW-0479">Metal-binding</keyword>
<dbReference type="PANTHER" id="PTHR30313">
    <property type="entry name" value="DNA PRIMASE"/>
    <property type="match status" value="1"/>
</dbReference>
<keyword evidence="3 12" id="KW-0808">Transferase</keyword>
<dbReference type="GO" id="GO:0000428">
    <property type="term" value="C:DNA-directed RNA polymerase complex"/>
    <property type="evidence" value="ECO:0007669"/>
    <property type="project" value="UniProtKB-KW"/>
</dbReference>
<dbReference type="GO" id="GO:0005524">
    <property type="term" value="F:ATP binding"/>
    <property type="evidence" value="ECO:0007669"/>
    <property type="project" value="InterPro"/>
</dbReference>
<keyword evidence="1 12" id="KW-0240">DNA-directed RNA polymerase</keyword>
<dbReference type="InterPro" id="IPR013264">
    <property type="entry name" value="DNAG_N"/>
</dbReference>
<keyword evidence="9" id="KW-0460">Magnesium</keyword>
<dbReference type="Pfam" id="PF10410">
    <property type="entry name" value="DnaB_bind"/>
    <property type="match status" value="1"/>
</dbReference>
<dbReference type="InterPro" id="IPR016136">
    <property type="entry name" value="DNA_helicase_N/primase_C"/>
</dbReference>
<dbReference type="InterPro" id="IPR006171">
    <property type="entry name" value="TOPRIM_dom"/>
</dbReference>
<dbReference type="InterPro" id="IPR036185">
    <property type="entry name" value="DNA_heli_DnaB-like_N_sf"/>
</dbReference>
<comment type="domain">
    <text evidence="12">Contains an N-terminal zinc-binding domain, a central core domain that contains the primase activity, and a C-terminal DnaB-binding domain.</text>
</comment>
<dbReference type="RefSeq" id="WP_153728519.1">
    <property type="nucleotide sequence ID" value="NZ_WJNH01000005.1"/>
</dbReference>
<dbReference type="GO" id="GO:0003899">
    <property type="term" value="F:DNA-directed RNA polymerase activity"/>
    <property type="evidence" value="ECO:0007669"/>
    <property type="project" value="UniProtKB-UniRule"/>
</dbReference>